<dbReference type="PANTHER" id="PTHR21512">
    <property type="entry name" value="TRAFFICKING PROTEIN PARTICLE COMPLEX SUBUNIT 9"/>
    <property type="match status" value="1"/>
</dbReference>
<dbReference type="Pfam" id="PF26254">
    <property type="entry name" value="Ig_TRAPPC9-Trs120_1st"/>
    <property type="match status" value="1"/>
</dbReference>
<accession>A0A4U5NH70</accession>
<dbReference type="EMBL" id="AZBU02000004">
    <property type="protein sequence ID" value="TKR82439.1"/>
    <property type="molecule type" value="Genomic_DNA"/>
</dbReference>
<evidence type="ECO:0000259" key="1">
    <source>
        <dbReference type="Pfam" id="PF26254"/>
    </source>
</evidence>
<feature type="domain" description="Trs120/TRAPPC9 first Ig-like" evidence="1">
    <location>
        <begin position="4"/>
        <end position="105"/>
    </location>
</feature>
<evidence type="ECO:0000313" key="2">
    <source>
        <dbReference type="EMBL" id="TKR82439.1"/>
    </source>
</evidence>
<dbReference type="STRING" id="34508.A0A4U5NH70"/>
<comment type="caution">
    <text evidence="2">The sequence shown here is derived from an EMBL/GenBank/DDBJ whole genome shotgun (WGS) entry which is preliminary data.</text>
</comment>
<reference evidence="2 3" key="1">
    <citation type="journal article" date="2015" name="Genome Biol.">
        <title>Comparative genomics of Steinernema reveals deeply conserved gene regulatory networks.</title>
        <authorList>
            <person name="Dillman A.R."/>
            <person name="Macchietto M."/>
            <person name="Porter C.F."/>
            <person name="Rogers A."/>
            <person name="Williams B."/>
            <person name="Antoshechkin I."/>
            <person name="Lee M.M."/>
            <person name="Goodwin Z."/>
            <person name="Lu X."/>
            <person name="Lewis E.E."/>
            <person name="Goodrich-Blair H."/>
            <person name="Stock S.P."/>
            <person name="Adams B.J."/>
            <person name="Sternberg P.W."/>
            <person name="Mortazavi A."/>
        </authorList>
    </citation>
    <scope>NUCLEOTIDE SEQUENCE [LARGE SCALE GENOMIC DNA]</scope>
    <source>
        <strain evidence="2 3">ALL</strain>
    </source>
</reference>
<keyword evidence="3" id="KW-1185">Reference proteome</keyword>
<evidence type="ECO:0000313" key="3">
    <source>
        <dbReference type="Proteomes" id="UP000298663"/>
    </source>
</evidence>
<gene>
    <name evidence="2" type="ORF">L596_016164</name>
</gene>
<protein>
    <recommendedName>
        <fullName evidence="1">Trs120/TRAPPC9 first Ig-like domain-containing protein</fullName>
    </recommendedName>
</protein>
<reference evidence="2 3" key="2">
    <citation type="journal article" date="2019" name="G3 (Bethesda)">
        <title>Hybrid Assembly of the Genome of the Entomopathogenic Nematode Steinernema carpocapsae Identifies the X-Chromosome.</title>
        <authorList>
            <person name="Serra L."/>
            <person name="Macchietto M."/>
            <person name="Macias-Munoz A."/>
            <person name="McGill C.J."/>
            <person name="Rodriguez I.M."/>
            <person name="Rodriguez B."/>
            <person name="Murad R."/>
            <person name="Mortazavi A."/>
        </authorList>
    </citation>
    <scope>NUCLEOTIDE SEQUENCE [LARGE SCALE GENOMIC DNA]</scope>
    <source>
        <strain evidence="2 3">ALL</strain>
    </source>
</reference>
<dbReference type="Proteomes" id="UP000298663">
    <property type="component" value="Unassembled WGS sequence"/>
</dbReference>
<dbReference type="OrthoDB" id="27962at2759"/>
<sequence length="618" mass="68100">MKNSDKTNDIFIYSPFQNRNNNSETVWVAGCPCEVAVSVKNPFPFEFSVKNLALIGDGCTFEAVPVKLNLASAVDNPDYTTIRLLGMPREPGKLKITGYSCEVLGVKNICRLRSECGQKPFEVEVLPALPVLQLETSMPRAPVTEDEVDPAAETTVYSGQTFYHSVTIVNKSDTIGIEKVKLEIKQPKVFGGPNLIQLVVDDRENLLASNEQPELSIKLAPKEQKEVKFRIFGIDPSATADDDPTASSTVVPSVNRQSEVTVDSVMSSEADTISAGAPSIGQSHHDLIPYTGRLLTAEFVFTYTADVEGPEKKEKYERSCRLPIAVTIMPAVTVSNWHVLPGDGPATRYVVVDVTNSTDFDAELTYSQKMIGVQSREVCRVPLLCPCCTEVRASAFQDAAKRASHMMQMQEMEKLRRSLERHVAKHLDIRWSVPQMKLEGTVPVGSMLASVSLLKQLVIPTMSVDLTVNGTPYTSEDDLQICIGKPITIGITLLSSMRGERPFSGTLTLTCYQDLQNGLPTIDRNSHMSVVGSSRVPFTIETRAKAPSSKNQDVDEVVFRKLTRTMTSHRADFTVAFRYEGTYKVKPAVLLPNSFSSAFTDEEFFVSPVSFNVVTKIS</sequence>
<dbReference type="InterPro" id="IPR013935">
    <property type="entry name" value="Trs120_TRAPPC9"/>
</dbReference>
<organism evidence="2 3">
    <name type="scientific">Steinernema carpocapsae</name>
    <name type="common">Entomopathogenic nematode</name>
    <dbReference type="NCBI Taxonomy" id="34508"/>
    <lineage>
        <taxon>Eukaryota</taxon>
        <taxon>Metazoa</taxon>
        <taxon>Ecdysozoa</taxon>
        <taxon>Nematoda</taxon>
        <taxon>Chromadorea</taxon>
        <taxon>Rhabditida</taxon>
        <taxon>Tylenchina</taxon>
        <taxon>Panagrolaimomorpha</taxon>
        <taxon>Strongyloidoidea</taxon>
        <taxon>Steinernematidae</taxon>
        <taxon>Steinernema</taxon>
    </lineage>
</organism>
<dbReference type="InterPro" id="IPR058565">
    <property type="entry name" value="Ig_TRAPPC9_Trs120_1st"/>
</dbReference>
<proteinExistence type="predicted"/>
<dbReference type="PANTHER" id="PTHR21512:SF5">
    <property type="entry name" value="TRAFFICKING PROTEIN PARTICLE COMPLEX SUBUNIT 9"/>
    <property type="match status" value="1"/>
</dbReference>
<name>A0A4U5NH70_STECR</name>
<dbReference type="AlphaFoldDB" id="A0A4U5NH70"/>
<dbReference type="GO" id="GO:0005802">
    <property type="term" value="C:trans-Golgi network"/>
    <property type="evidence" value="ECO:0007669"/>
    <property type="project" value="TreeGrafter"/>
</dbReference>